<dbReference type="EMBL" id="JACKXE010000001">
    <property type="protein sequence ID" value="MBB6627781.1"/>
    <property type="molecule type" value="Genomic_DNA"/>
</dbReference>
<keyword evidence="2" id="KW-0489">Methyltransferase</keyword>
<evidence type="ECO:0000313" key="3">
    <source>
        <dbReference type="Proteomes" id="UP000523955"/>
    </source>
</evidence>
<dbReference type="InterPro" id="IPR029063">
    <property type="entry name" value="SAM-dependent_MTases_sf"/>
</dbReference>
<dbReference type="PANTHER" id="PTHR18895:SF74">
    <property type="entry name" value="MTRF1L RELEASE FACTOR GLUTAMINE METHYLTRANSFERASE"/>
    <property type="match status" value="1"/>
</dbReference>
<organism evidence="2 3">
    <name type="scientific">Nocardioides luti</name>
    <dbReference type="NCBI Taxonomy" id="2761101"/>
    <lineage>
        <taxon>Bacteria</taxon>
        <taxon>Bacillati</taxon>
        <taxon>Actinomycetota</taxon>
        <taxon>Actinomycetes</taxon>
        <taxon>Propionibacteriales</taxon>
        <taxon>Nocardioidaceae</taxon>
        <taxon>Nocardioides</taxon>
    </lineage>
</organism>
<dbReference type="Pfam" id="PF05175">
    <property type="entry name" value="MTS"/>
    <property type="match status" value="1"/>
</dbReference>
<name>A0A7X0RGA0_9ACTN</name>
<comment type="caution">
    <text evidence="2">The sequence shown here is derived from an EMBL/GenBank/DDBJ whole genome shotgun (WGS) entry which is preliminary data.</text>
</comment>
<dbReference type="GO" id="GO:0008170">
    <property type="term" value="F:N-methyltransferase activity"/>
    <property type="evidence" value="ECO:0007669"/>
    <property type="project" value="UniProtKB-ARBA"/>
</dbReference>
<feature type="domain" description="Methyltransferase small" evidence="1">
    <location>
        <begin position="42"/>
        <end position="130"/>
    </location>
</feature>
<evidence type="ECO:0000313" key="2">
    <source>
        <dbReference type="EMBL" id="MBB6627781.1"/>
    </source>
</evidence>
<dbReference type="Gene3D" id="3.40.50.150">
    <property type="entry name" value="Vaccinia Virus protein VP39"/>
    <property type="match status" value="1"/>
</dbReference>
<reference evidence="2 3" key="1">
    <citation type="submission" date="2020-08" db="EMBL/GenBank/DDBJ databases">
        <authorList>
            <person name="Seo M.-J."/>
        </authorList>
    </citation>
    <scope>NUCLEOTIDE SEQUENCE [LARGE SCALE GENOMIC DNA]</scope>
    <source>
        <strain evidence="2 3">KIGAM211</strain>
    </source>
</reference>
<evidence type="ECO:0000259" key="1">
    <source>
        <dbReference type="Pfam" id="PF05175"/>
    </source>
</evidence>
<proteinExistence type="predicted"/>
<dbReference type="Proteomes" id="UP000523955">
    <property type="component" value="Unassembled WGS sequence"/>
</dbReference>
<dbReference type="PANTHER" id="PTHR18895">
    <property type="entry name" value="HEMK METHYLTRANSFERASE"/>
    <property type="match status" value="1"/>
</dbReference>
<keyword evidence="3" id="KW-1185">Reference proteome</keyword>
<dbReference type="PROSITE" id="PS00092">
    <property type="entry name" value="N6_MTASE"/>
    <property type="match status" value="1"/>
</dbReference>
<gene>
    <name evidence="2" type="ORF">H5V45_10660</name>
</gene>
<dbReference type="InterPro" id="IPR050320">
    <property type="entry name" value="N5-glutamine_MTase"/>
</dbReference>
<dbReference type="InterPro" id="IPR007848">
    <property type="entry name" value="Small_mtfrase_dom"/>
</dbReference>
<dbReference type="GO" id="GO:0032259">
    <property type="term" value="P:methylation"/>
    <property type="evidence" value="ECO:0007669"/>
    <property type="project" value="UniProtKB-KW"/>
</dbReference>
<dbReference type="AlphaFoldDB" id="A0A7X0RGA0"/>
<accession>A0A7X0RGA0</accession>
<dbReference type="CDD" id="cd02440">
    <property type="entry name" value="AdoMet_MTases"/>
    <property type="match status" value="1"/>
</dbReference>
<dbReference type="GO" id="GO:0003676">
    <property type="term" value="F:nucleic acid binding"/>
    <property type="evidence" value="ECO:0007669"/>
    <property type="project" value="InterPro"/>
</dbReference>
<protein>
    <submittedName>
        <fullName evidence="2">Methyltransferase</fullName>
    </submittedName>
</protein>
<dbReference type="SUPFAM" id="SSF53335">
    <property type="entry name" value="S-adenosyl-L-methionine-dependent methyltransferases"/>
    <property type="match status" value="1"/>
</dbReference>
<sequence length="213" mass="22311">MTTRTDDAVPARETLPFGPLEIAFDSRLLRPRAWTAAQSSWVAELLPGAPAGPVLELCSGAGHIGLLAVLDADRDLVCVDVNPAAAERTRENALAAGLGDRVETRCAPIASALHEDERFAAVVADPPWVPAAETGRFPEDPLLAIDGGVDGLTVARECVAAIGRHLLTGGSAVLQLGTTAQVAQLEHLVAAYDGLGVVEVRTFERGVLARLTR</sequence>
<keyword evidence="2" id="KW-0808">Transferase</keyword>
<dbReference type="InterPro" id="IPR002052">
    <property type="entry name" value="DNA_methylase_N6_adenine_CS"/>
</dbReference>
<dbReference type="GO" id="GO:0008757">
    <property type="term" value="F:S-adenosylmethionine-dependent methyltransferase activity"/>
    <property type="evidence" value="ECO:0007669"/>
    <property type="project" value="UniProtKB-ARBA"/>
</dbReference>
<dbReference type="RefSeq" id="WP_185252907.1">
    <property type="nucleotide sequence ID" value="NZ_JACKXE010000001.1"/>
</dbReference>